<proteinExistence type="predicted"/>
<evidence type="ECO:0000313" key="1">
    <source>
        <dbReference type="EMBL" id="KAJ0172233.1"/>
    </source>
</evidence>
<comment type="caution">
    <text evidence="1">The sequence shown here is derived from an EMBL/GenBank/DDBJ whole genome shotgun (WGS) entry which is preliminary data.</text>
</comment>
<sequence length="437" mass="50159">MNNYRCSLCKSFFQITLLQLPIDILVNIFKRLQLSDLFNVILTCKTLKDLILSENTIWRHLFKDRLILHSSNKRTEQLAWSGLCRLSNNWCKGIFRNQVIAHHRTNYMPWLSFYHSEVLLVSVGSHLHCYPTNVKGMPNGRKICWRLHVPIKHRHDIRTNDISRFIVRKGQLVCGNRDGGVSIYKYCDIKQEPFLMCHIQDCHENGTVEVSAVEMLQNNNTIIVTGSNNSQYLNFWSWQNDIYGSLGYIGGNIMDIIINDGDGVRCMAVNESEDKMAIGLNGNSKPLLLDPNTEMFLMTAESTKDFRQIIRDICWHDENSVLYVTHSGVLELIDVRSHQTVYTARDPFHSKLYSLKSDGANAIVVGSSQYSRCVLYDIRNSSKHVQLYFTSLRPSPVYCLDFDPTKLIVAADRLVSVLDFNVSSAIPRKDYSDAFQT</sequence>
<reference evidence="1 2" key="1">
    <citation type="journal article" date="2021" name="Front. Genet.">
        <title>Chromosome-Level Genome Assembly Reveals Significant Gene Expansion in the Toll and IMD Signaling Pathways of Dendrolimus kikuchii.</title>
        <authorList>
            <person name="Zhou J."/>
            <person name="Wu P."/>
            <person name="Xiong Z."/>
            <person name="Liu N."/>
            <person name="Zhao N."/>
            <person name="Ji M."/>
            <person name="Qiu Y."/>
            <person name="Yang B."/>
        </authorList>
    </citation>
    <scope>NUCLEOTIDE SEQUENCE [LARGE SCALE GENOMIC DNA]</scope>
    <source>
        <strain evidence="1">Ann1</strain>
    </source>
</reference>
<dbReference type="EMBL" id="CM034408">
    <property type="protein sequence ID" value="KAJ0172233.1"/>
    <property type="molecule type" value="Genomic_DNA"/>
</dbReference>
<accession>A0ACC1CKW5</accession>
<gene>
    <name evidence="1" type="ORF">K1T71_012206</name>
</gene>
<dbReference type="Proteomes" id="UP000824533">
    <property type="component" value="Linkage Group LG22"/>
</dbReference>
<name>A0ACC1CKW5_9NEOP</name>
<keyword evidence="2" id="KW-1185">Reference proteome</keyword>
<evidence type="ECO:0000313" key="2">
    <source>
        <dbReference type="Proteomes" id="UP000824533"/>
    </source>
</evidence>
<protein>
    <submittedName>
        <fullName evidence="1">Uncharacterized protein</fullName>
    </submittedName>
</protein>
<organism evidence="1 2">
    <name type="scientific">Dendrolimus kikuchii</name>
    <dbReference type="NCBI Taxonomy" id="765133"/>
    <lineage>
        <taxon>Eukaryota</taxon>
        <taxon>Metazoa</taxon>
        <taxon>Ecdysozoa</taxon>
        <taxon>Arthropoda</taxon>
        <taxon>Hexapoda</taxon>
        <taxon>Insecta</taxon>
        <taxon>Pterygota</taxon>
        <taxon>Neoptera</taxon>
        <taxon>Endopterygota</taxon>
        <taxon>Lepidoptera</taxon>
        <taxon>Glossata</taxon>
        <taxon>Ditrysia</taxon>
        <taxon>Bombycoidea</taxon>
        <taxon>Lasiocampidae</taxon>
        <taxon>Dendrolimus</taxon>
    </lineage>
</organism>